<keyword evidence="4" id="KW-1185">Reference proteome</keyword>
<dbReference type="SMART" id="SM00225">
    <property type="entry name" value="BTB"/>
    <property type="match status" value="1"/>
</dbReference>
<comment type="caution">
    <text evidence="3">The sequence shown here is derived from an EMBL/GenBank/DDBJ whole genome shotgun (WGS) entry which is preliminary data.</text>
</comment>
<dbReference type="InterPro" id="IPR011333">
    <property type="entry name" value="SKP1/BTB/POZ_sf"/>
</dbReference>
<gene>
    <name evidence="3" type="ORF">CAMP_LOCUS10404</name>
</gene>
<dbReference type="SUPFAM" id="SSF54695">
    <property type="entry name" value="POZ domain"/>
    <property type="match status" value="1"/>
</dbReference>
<protein>
    <recommendedName>
        <fullName evidence="5">BTB domain-containing protein</fullName>
    </recommendedName>
</protein>
<feature type="domain" description="Rhodanese" evidence="2">
    <location>
        <begin position="30"/>
        <end position="121"/>
    </location>
</feature>
<dbReference type="PROSITE" id="PS50097">
    <property type="entry name" value="BTB"/>
    <property type="match status" value="1"/>
</dbReference>
<evidence type="ECO:0000313" key="4">
    <source>
        <dbReference type="Proteomes" id="UP001152747"/>
    </source>
</evidence>
<dbReference type="InterPro" id="IPR036873">
    <property type="entry name" value="Rhodanese-like_dom_sf"/>
</dbReference>
<dbReference type="PANTHER" id="PTHR22744">
    <property type="entry name" value="HELIX LOOP HELIX PROTEIN 21-RELATED"/>
    <property type="match status" value="1"/>
</dbReference>
<dbReference type="PANTHER" id="PTHR22744:SF14">
    <property type="entry name" value="BTB DOMAIN-CONTAINING PROTEIN-RELATED"/>
    <property type="match status" value="1"/>
</dbReference>
<organism evidence="3 4">
    <name type="scientific">Caenorhabditis angaria</name>
    <dbReference type="NCBI Taxonomy" id="860376"/>
    <lineage>
        <taxon>Eukaryota</taxon>
        <taxon>Metazoa</taxon>
        <taxon>Ecdysozoa</taxon>
        <taxon>Nematoda</taxon>
        <taxon>Chromadorea</taxon>
        <taxon>Rhabditida</taxon>
        <taxon>Rhabditina</taxon>
        <taxon>Rhabditomorpha</taxon>
        <taxon>Rhabditoidea</taxon>
        <taxon>Rhabditidae</taxon>
        <taxon>Peloderinae</taxon>
        <taxon>Caenorhabditis</taxon>
    </lineage>
</organism>
<evidence type="ECO:0000259" key="2">
    <source>
        <dbReference type="PROSITE" id="PS50206"/>
    </source>
</evidence>
<dbReference type="OrthoDB" id="70250at2759"/>
<dbReference type="Pfam" id="PF00651">
    <property type="entry name" value="BTB"/>
    <property type="match status" value="1"/>
</dbReference>
<name>A0A9P1IMG1_9PELO</name>
<dbReference type="InterPro" id="IPR001763">
    <property type="entry name" value="Rhodanese-like_dom"/>
</dbReference>
<dbReference type="PROSITE" id="PS50206">
    <property type="entry name" value="RHODANESE_3"/>
    <property type="match status" value="1"/>
</dbReference>
<dbReference type="AlphaFoldDB" id="A0A9P1IMG1"/>
<evidence type="ECO:0008006" key="5">
    <source>
        <dbReference type="Google" id="ProtNLM"/>
    </source>
</evidence>
<proteinExistence type="predicted"/>
<evidence type="ECO:0000259" key="1">
    <source>
        <dbReference type="PROSITE" id="PS50097"/>
    </source>
</evidence>
<feature type="domain" description="BTB" evidence="1">
    <location>
        <begin position="331"/>
        <end position="398"/>
    </location>
</feature>
<evidence type="ECO:0000313" key="3">
    <source>
        <dbReference type="EMBL" id="CAI5447767.1"/>
    </source>
</evidence>
<dbReference type="SUPFAM" id="SSF52821">
    <property type="entry name" value="Rhodanese/Cell cycle control phosphatase"/>
    <property type="match status" value="1"/>
</dbReference>
<dbReference type="EMBL" id="CANHGI010000004">
    <property type="protein sequence ID" value="CAI5447767.1"/>
    <property type="molecule type" value="Genomic_DNA"/>
</dbReference>
<sequence length="523" mass="61527">MLLAADPHESIDIDKLVGWLLAQIEETTGTPDSFFIVDVNDYEVFLQEHMTNAYHYDRIMLARLCYETPVLARARVENHMLVIYGRESERVSNVLFQRGFKTVHLRGNTAQFKEQYPCLFEPSIDFLKLREIYDQKRNHVYGGRLWRSTSASRLKTVSRNERAEKSKRMVSARPKMNPGILKSINGMRAVTRSDVVLKMEVDLSMPKMRSEIIRFEDTNWQMELVYTGPENNLALIIICENYDFSKSYNALVCLKINFARGRQVFRIFDNEFTVQENNICVQNMPTIQTLGGKNARFDIHLSLGLKKILNQKKEIAVPMIDFENENGSNFWDVVLKFPNDRKLYANRAYLSFHSTYFQVMFNSDFMERDAREIEFFEEFEEFLPALQIIHGVPLEINQENVVFLMTIADKYDFKILMEQCREAVQKMETIQFDTALVLTDLYGVDGVINRLMEKFDSVEEIRDFQNTSNYSNLKEQTKLLIRHRKVALSRMEEEEEEEEEEPKRNGIWKIWADKLDKHILSKF</sequence>
<dbReference type="Proteomes" id="UP001152747">
    <property type="component" value="Unassembled WGS sequence"/>
</dbReference>
<accession>A0A9P1IMG1</accession>
<dbReference type="InterPro" id="IPR000210">
    <property type="entry name" value="BTB/POZ_dom"/>
</dbReference>
<reference evidence="3" key="1">
    <citation type="submission" date="2022-11" db="EMBL/GenBank/DDBJ databases">
        <authorList>
            <person name="Kikuchi T."/>
        </authorList>
    </citation>
    <scope>NUCLEOTIDE SEQUENCE</scope>
    <source>
        <strain evidence="3">PS1010</strain>
    </source>
</reference>
<dbReference type="Gene3D" id="3.30.710.10">
    <property type="entry name" value="Potassium Channel Kv1.1, Chain A"/>
    <property type="match status" value="1"/>
</dbReference>